<dbReference type="GO" id="GO:0005829">
    <property type="term" value="C:cytosol"/>
    <property type="evidence" value="ECO:0007669"/>
    <property type="project" value="TreeGrafter"/>
</dbReference>
<dbReference type="CDD" id="cd00093">
    <property type="entry name" value="HTH_XRE"/>
    <property type="match status" value="1"/>
</dbReference>
<reference evidence="3 4" key="1">
    <citation type="submission" date="2018-07" db="EMBL/GenBank/DDBJ databases">
        <title>Genomic and Epidemiologic Investigation of an Indolent Hospital Outbreak.</title>
        <authorList>
            <person name="Johnson R.C."/>
            <person name="Deming C."/>
            <person name="Conlan S."/>
            <person name="Zellmer C.J."/>
            <person name="Michelin A.V."/>
            <person name="Lee-Lin S."/>
            <person name="Thomas P.J."/>
            <person name="Park M."/>
            <person name="Weingarten R.A."/>
            <person name="Less J."/>
            <person name="Dekker J.P."/>
            <person name="Frank K.M."/>
            <person name="Musser K.A."/>
            <person name="Mcquiston J.R."/>
            <person name="Henderson D.K."/>
            <person name="Lau A.F."/>
            <person name="Palmore T.N."/>
            <person name="Segre J.A."/>
        </authorList>
    </citation>
    <scope>NUCLEOTIDE SEQUENCE [LARGE SCALE GENOMIC DNA]</scope>
    <source>
        <strain evidence="3 4">SK-NIH.Env6_1116</strain>
    </source>
</reference>
<dbReference type="PANTHER" id="PTHR46797:SF1">
    <property type="entry name" value="METHYLPHOSPHONATE SYNTHASE"/>
    <property type="match status" value="1"/>
</dbReference>
<dbReference type="GO" id="GO:0003700">
    <property type="term" value="F:DNA-binding transcription factor activity"/>
    <property type="evidence" value="ECO:0007669"/>
    <property type="project" value="TreeGrafter"/>
</dbReference>
<dbReference type="SMART" id="SM00530">
    <property type="entry name" value="HTH_XRE"/>
    <property type="match status" value="1"/>
</dbReference>
<dbReference type="SUPFAM" id="SSF47413">
    <property type="entry name" value="lambda repressor-like DNA-binding domains"/>
    <property type="match status" value="1"/>
</dbReference>
<dbReference type="Proteomes" id="UP000287401">
    <property type="component" value="Unassembled WGS sequence"/>
</dbReference>
<dbReference type="InterPro" id="IPR010982">
    <property type="entry name" value="Lambda_DNA-bd_dom_sf"/>
</dbReference>
<dbReference type="PANTHER" id="PTHR46797">
    <property type="entry name" value="HTH-TYPE TRANSCRIPTIONAL REGULATOR"/>
    <property type="match status" value="1"/>
</dbReference>
<evidence type="ECO:0000256" key="1">
    <source>
        <dbReference type="ARBA" id="ARBA00023125"/>
    </source>
</evidence>
<name>A0A430BDH6_SPHYA</name>
<evidence type="ECO:0000259" key="2">
    <source>
        <dbReference type="PROSITE" id="PS50943"/>
    </source>
</evidence>
<evidence type="ECO:0000313" key="4">
    <source>
        <dbReference type="Proteomes" id="UP000287401"/>
    </source>
</evidence>
<organism evidence="3 4">
    <name type="scientific">Sphingobium yanoikuyae</name>
    <name type="common">Sphingomonas yanoikuyae</name>
    <dbReference type="NCBI Taxonomy" id="13690"/>
    <lineage>
        <taxon>Bacteria</taxon>
        <taxon>Pseudomonadati</taxon>
        <taxon>Pseudomonadota</taxon>
        <taxon>Alphaproteobacteria</taxon>
        <taxon>Sphingomonadales</taxon>
        <taxon>Sphingomonadaceae</taxon>
        <taxon>Sphingobium</taxon>
    </lineage>
</organism>
<dbReference type="InterPro" id="IPR050807">
    <property type="entry name" value="TransReg_Diox_bact_type"/>
</dbReference>
<comment type="caution">
    <text evidence="3">The sequence shown here is derived from an EMBL/GenBank/DDBJ whole genome shotgun (WGS) entry which is preliminary data.</text>
</comment>
<dbReference type="GO" id="GO:0003677">
    <property type="term" value="F:DNA binding"/>
    <property type="evidence" value="ECO:0007669"/>
    <property type="project" value="UniProtKB-KW"/>
</dbReference>
<keyword evidence="1" id="KW-0238">DNA-binding</keyword>
<evidence type="ECO:0000313" key="3">
    <source>
        <dbReference type="EMBL" id="RSU46919.1"/>
    </source>
</evidence>
<dbReference type="AlphaFoldDB" id="A0A430BDH6"/>
<dbReference type="Pfam" id="PF01381">
    <property type="entry name" value="HTH_3"/>
    <property type="match status" value="1"/>
</dbReference>
<dbReference type="InterPro" id="IPR001387">
    <property type="entry name" value="Cro/C1-type_HTH"/>
</dbReference>
<proteinExistence type="predicted"/>
<dbReference type="EMBL" id="QRAL01000054">
    <property type="protein sequence ID" value="RSU46919.1"/>
    <property type="molecule type" value="Genomic_DNA"/>
</dbReference>
<sequence>MSKASLMPGEANGVAAALGARVVALRKKSAGMTQKQLAAAAGLSQPYLAKIEAGRQDISLRVLARLGKALTVELVDLVDGIDISAVELESRPYSRSSGSD</sequence>
<protein>
    <submittedName>
        <fullName evidence="3">Helix-turn-helix domain-containing protein</fullName>
    </submittedName>
</protein>
<dbReference type="Gene3D" id="1.10.260.40">
    <property type="entry name" value="lambda repressor-like DNA-binding domains"/>
    <property type="match status" value="1"/>
</dbReference>
<gene>
    <name evidence="3" type="ORF">DAH51_25375</name>
</gene>
<accession>A0A430BDH6</accession>
<dbReference type="PROSITE" id="PS50943">
    <property type="entry name" value="HTH_CROC1"/>
    <property type="match status" value="1"/>
</dbReference>
<feature type="domain" description="HTH cro/C1-type" evidence="2">
    <location>
        <begin position="22"/>
        <end position="77"/>
    </location>
</feature>
<dbReference type="RefSeq" id="WP_126000102.1">
    <property type="nucleotide sequence ID" value="NZ_QRAL01000054.1"/>
</dbReference>